<evidence type="ECO:0000256" key="8">
    <source>
        <dbReference type="SAM" id="MobiDB-lite"/>
    </source>
</evidence>
<feature type="region of interest" description="Disordered" evidence="8">
    <location>
        <begin position="166"/>
        <end position="191"/>
    </location>
</feature>
<dbReference type="PANTHER" id="PTHR13759:SF1">
    <property type="entry name" value="TWINFILIN"/>
    <property type="match status" value="1"/>
</dbReference>
<feature type="domain" description="ADF-H" evidence="9">
    <location>
        <begin position="4"/>
        <end position="140"/>
    </location>
</feature>
<keyword evidence="5" id="KW-0009">Actin-binding</keyword>
<dbReference type="CDD" id="cd11285">
    <property type="entry name" value="ADF_Twf-N_like"/>
    <property type="match status" value="1"/>
</dbReference>
<dbReference type="PANTHER" id="PTHR13759">
    <property type="entry name" value="TWINFILIN"/>
    <property type="match status" value="1"/>
</dbReference>
<dbReference type="GO" id="GO:0051015">
    <property type="term" value="F:actin filament binding"/>
    <property type="evidence" value="ECO:0007669"/>
    <property type="project" value="TreeGrafter"/>
</dbReference>
<dbReference type="GO" id="GO:0051016">
    <property type="term" value="P:barbed-end actin filament capping"/>
    <property type="evidence" value="ECO:0007669"/>
    <property type="project" value="TreeGrafter"/>
</dbReference>
<accession>A0A9W9JR50</accession>
<evidence type="ECO:0000256" key="5">
    <source>
        <dbReference type="ARBA" id="ARBA00023203"/>
    </source>
</evidence>
<dbReference type="FunFam" id="3.40.20.10:FF:000042">
    <property type="entry name" value="Actin depolymerizing protein"/>
    <property type="match status" value="1"/>
</dbReference>
<reference evidence="10" key="1">
    <citation type="submission" date="2022-11" db="EMBL/GenBank/DDBJ databases">
        <authorList>
            <person name="Petersen C."/>
        </authorList>
    </citation>
    <scope>NUCLEOTIDE SEQUENCE</scope>
    <source>
        <strain evidence="10">IBT 16849</strain>
    </source>
</reference>
<dbReference type="InterPro" id="IPR029006">
    <property type="entry name" value="ADF-H/Gelsolin-like_dom_sf"/>
</dbReference>
<proteinExistence type="inferred from homology"/>
<comment type="similarity">
    <text evidence="2">Belongs to the actin-binding proteins ADF family. Twinfilin subfamily.</text>
</comment>
<dbReference type="OrthoDB" id="10006997at2759"/>
<comment type="caution">
    <text evidence="10">The sequence shown here is derived from an EMBL/GenBank/DDBJ whole genome shotgun (WGS) entry which is preliminary data.</text>
</comment>
<dbReference type="SUPFAM" id="SSF55753">
    <property type="entry name" value="Actin depolymerizing proteins"/>
    <property type="match status" value="2"/>
</dbReference>
<keyword evidence="4" id="KW-0677">Repeat</keyword>
<feature type="compositionally biased region" description="Gly residues" evidence="8">
    <location>
        <begin position="179"/>
        <end position="191"/>
    </location>
</feature>
<keyword evidence="11" id="KW-1185">Reference proteome</keyword>
<dbReference type="SMART" id="SM00102">
    <property type="entry name" value="ADF"/>
    <property type="match status" value="1"/>
</dbReference>
<keyword evidence="3" id="KW-0963">Cytoplasm</keyword>
<feature type="compositionally biased region" description="Basic and acidic residues" evidence="8">
    <location>
        <begin position="324"/>
        <end position="334"/>
    </location>
</feature>
<evidence type="ECO:0000256" key="4">
    <source>
        <dbReference type="ARBA" id="ARBA00022737"/>
    </source>
</evidence>
<dbReference type="CDD" id="cd11284">
    <property type="entry name" value="ADF_Twf-C_like"/>
    <property type="match status" value="1"/>
</dbReference>
<dbReference type="Proteomes" id="UP001150879">
    <property type="component" value="Unassembled WGS sequence"/>
</dbReference>
<evidence type="ECO:0000256" key="7">
    <source>
        <dbReference type="ARBA" id="ARBA00038532"/>
    </source>
</evidence>
<evidence type="ECO:0000259" key="9">
    <source>
        <dbReference type="PROSITE" id="PS51263"/>
    </source>
</evidence>
<dbReference type="Pfam" id="PF00241">
    <property type="entry name" value="Cofilin_ADF"/>
    <property type="match status" value="2"/>
</dbReference>
<dbReference type="GO" id="GO:0005737">
    <property type="term" value="C:cytoplasm"/>
    <property type="evidence" value="ECO:0007669"/>
    <property type="project" value="TreeGrafter"/>
</dbReference>
<organism evidence="10 11">
    <name type="scientific">Penicillium cf. griseofulvum</name>
    <dbReference type="NCBI Taxonomy" id="2972120"/>
    <lineage>
        <taxon>Eukaryota</taxon>
        <taxon>Fungi</taxon>
        <taxon>Dikarya</taxon>
        <taxon>Ascomycota</taxon>
        <taxon>Pezizomycotina</taxon>
        <taxon>Eurotiomycetes</taxon>
        <taxon>Eurotiomycetidae</taxon>
        <taxon>Eurotiales</taxon>
        <taxon>Aspergillaceae</taxon>
        <taxon>Penicillium</taxon>
    </lineage>
</organism>
<dbReference type="GO" id="GO:0005884">
    <property type="term" value="C:actin filament"/>
    <property type="evidence" value="ECO:0007669"/>
    <property type="project" value="TreeGrafter"/>
</dbReference>
<reference evidence="10" key="2">
    <citation type="journal article" date="2023" name="IMA Fungus">
        <title>Comparative genomic study of the Penicillium genus elucidates a diverse pangenome and 15 lateral gene transfer events.</title>
        <authorList>
            <person name="Petersen C."/>
            <person name="Sorensen T."/>
            <person name="Nielsen M.R."/>
            <person name="Sondergaard T.E."/>
            <person name="Sorensen J.L."/>
            <person name="Fitzpatrick D.A."/>
            <person name="Frisvad J.C."/>
            <person name="Nielsen K.L."/>
        </authorList>
    </citation>
    <scope>NUCLEOTIDE SEQUENCE</scope>
    <source>
        <strain evidence="10">IBT 16849</strain>
    </source>
</reference>
<dbReference type="Gene3D" id="3.40.20.10">
    <property type="entry name" value="Severin"/>
    <property type="match status" value="2"/>
</dbReference>
<dbReference type="GO" id="GO:0003785">
    <property type="term" value="F:actin monomer binding"/>
    <property type="evidence" value="ECO:0007669"/>
    <property type="project" value="TreeGrafter"/>
</dbReference>
<dbReference type="InterPro" id="IPR028458">
    <property type="entry name" value="Twinfilin"/>
</dbReference>
<evidence type="ECO:0000256" key="6">
    <source>
        <dbReference type="ARBA" id="ARBA00023212"/>
    </source>
</evidence>
<keyword evidence="6" id="KW-0206">Cytoskeleton</keyword>
<feature type="region of interest" description="Disordered" evidence="8">
    <location>
        <begin position="313"/>
        <end position="352"/>
    </location>
</feature>
<dbReference type="InterPro" id="IPR002108">
    <property type="entry name" value="ADF-H"/>
</dbReference>
<comment type="subunit">
    <text evidence="7">Interacts with G-actin; ADP-actin form.</text>
</comment>
<evidence type="ECO:0000313" key="10">
    <source>
        <dbReference type="EMBL" id="KAJ5200614.1"/>
    </source>
</evidence>
<name>A0A9W9JR50_9EURO</name>
<feature type="domain" description="ADF-H" evidence="9">
    <location>
        <begin position="192"/>
        <end position="333"/>
    </location>
</feature>
<evidence type="ECO:0000256" key="3">
    <source>
        <dbReference type="ARBA" id="ARBA00022490"/>
    </source>
</evidence>
<dbReference type="AlphaFoldDB" id="A0A9W9JR50"/>
<dbReference type="GO" id="GO:0030042">
    <property type="term" value="P:actin filament depolymerization"/>
    <property type="evidence" value="ECO:0007669"/>
    <property type="project" value="TreeGrafter"/>
</dbReference>
<dbReference type="EMBL" id="JAPQKP010000003">
    <property type="protein sequence ID" value="KAJ5200614.1"/>
    <property type="molecule type" value="Genomic_DNA"/>
</dbReference>
<gene>
    <name evidence="10" type="ORF">N7472_005818</name>
</gene>
<evidence type="ECO:0000256" key="1">
    <source>
        <dbReference type="ARBA" id="ARBA00004245"/>
    </source>
</evidence>
<sequence>MQSGITVSAELQDAFTRFNSDSSTFCLPVTITAETLTPLAPISFQGSPSANAFFSALPQLSSVLQPKTPIYLLLRRPLNASTALIALTYIPSNAPVRAKTLFASTRSTLTRELGTEKFASTVFATDEDEVLGQDAWRERDGEGPNVVSREDMMGEKERELEAVRRAESEARSGTPGRDIGIGGTFGPGNGSGMRVSLPVDEGAKSALRDLRDGGLVQLIGCVRFEANFKETVDIRTEKIIMADTQSGVEASAVASHISSSSPRYSFYHYPGSDVVIFVYTCPTGSSIKERMLHASSRRNAIAVAEEEGLKIEKKIEASSPDEITGDRLQEEVTPPRDQGPTRGFARPRRPGR</sequence>
<evidence type="ECO:0000313" key="11">
    <source>
        <dbReference type="Proteomes" id="UP001150879"/>
    </source>
</evidence>
<evidence type="ECO:0000256" key="2">
    <source>
        <dbReference type="ARBA" id="ARBA00009557"/>
    </source>
</evidence>
<protein>
    <submittedName>
        <fullName evidence="10">Actin-binding cofilin/tropomyosin type</fullName>
    </submittedName>
</protein>
<dbReference type="PROSITE" id="PS51263">
    <property type="entry name" value="ADF_H"/>
    <property type="match status" value="2"/>
</dbReference>
<comment type="subcellular location">
    <subcellularLocation>
        <location evidence="1">Cytoplasm</location>
        <location evidence="1">Cytoskeleton</location>
    </subcellularLocation>
</comment>